<proteinExistence type="predicted"/>
<feature type="compositionally biased region" description="Basic and acidic residues" evidence="1">
    <location>
        <begin position="1"/>
        <end position="12"/>
    </location>
</feature>
<dbReference type="EMBL" id="BMWD01000057">
    <property type="protein sequence ID" value="GGX99191.1"/>
    <property type="molecule type" value="Genomic_DNA"/>
</dbReference>
<comment type="caution">
    <text evidence="2">The sequence shown here is derived from an EMBL/GenBank/DDBJ whole genome shotgun (WGS) entry which is preliminary data.</text>
</comment>
<keyword evidence="3" id="KW-1185">Reference proteome</keyword>
<feature type="region of interest" description="Disordered" evidence="1">
    <location>
        <begin position="1"/>
        <end position="63"/>
    </location>
</feature>
<sequence length="63" mass="7190">MFGRKSRLERTLDALNPNASSPSTADRERAARAQQREDRKAAARRSGHRDSINSGRARGRWPW</sequence>
<evidence type="ECO:0000313" key="3">
    <source>
        <dbReference type="Proteomes" id="UP000645555"/>
    </source>
</evidence>
<reference evidence="2" key="2">
    <citation type="submission" date="2020-09" db="EMBL/GenBank/DDBJ databases">
        <authorList>
            <person name="Sun Q."/>
            <person name="Ohkuma M."/>
        </authorList>
    </citation>
    <scope>NUCLEOTIDE SEQUENCE</scope>
    <source>
        <strain evidence="2">JCM 4956</strain>
    </source>
</reference>
<name>A0A918NV86_9ACTN</name>
<evidence type="ECO:0000256" key="1">
    <source>
        <dbReference type="SAM" id="MobiDB-lite"/>
    </source>
</evidence>
<reference evidence="2" key="1">
    <citation type="journal article" date="2014" name="Int. J. Syst. Evol. Microbiol.">
        <title>Complete genome sequence of Corynebacterium casei LMG S-19264T (=DSM 44701T), isolated from a smear-ripened cheese.</title>
        <authorList>
            <consortium name="US DOE Joint Genome Institute (JGI-PGF)"/>
            <person name="Walter F."/>
            <person name="Albersmeier A."/>
            <person name="Kalinowski J."/>
            <person name="Ruckert C."/>
        </authorList>
    </citation>
    <scope>NUCLEOTIDE SEQUENCE</scope>
    <source>
        <strain evidence="2">JCM 4956</strain>
    </source>
</reference>
<evidence type="ECO:0000313" key="2">
    <source>
        <dbReference type="EMBL" id="GGX99191.1"/>
    </source>
</evidence>
<protein>
    <submittedName>
        <fullName evidence="2">Uncharacterized protein</fullName>
    </submittedName>
</protein>
<gene>
    <name evidence="2" type="ORF">GCM10010515_76720</name>
</gene>
<dbReference type="AlphaFoldDB" id="A0A918NV86"/>
<dbReference type="RefSeq" id="WP_190040281.1">
    <property type="nucleotide sequence ID" value="NZ_BMWD01000057.1"/>
</dbReference>
<feature type="compositionally biased region" description="Basic and acidic residues" evidence="1">
    <location>
        <begin position="25"/>
        <end position="41"/>
    </location>
</feature>
<accession>A0A918NV86</accession>
<dbReference type="Proteomes" id="UP000645555">
    <property type="component" value="Unassembled WGS sequence"/>
</dbReference>
<organism evidence="2 3">
    <name type="scientific">Streptomyces fructofermentans</name>
    <dbReference type="NCBI Taxonomy" id="152141"/>
    <lineage>
        <taxon>Bacteria</taxon>
        <taxon>Bacillati</taxon>
        <taxon>Actinomycetota</taxon>
        <taxon>Actinomycetes</taxon>
        <taxon>Kitasatosporales</taxon>
        <taxon>Streptomycetaceae</taxon>
        <taxon>Streptomyces</taxon>
    </lineage>
</organism>